<organism evidence="1 2">
    <name type="scientific">Dysgonomonas macrotermitis</name>
    <dbReference type="NCBI Taxonomy" id="1346286"/>
    <lineage>
        <taxon>Bacteria</taxon>
        <taxon>Pseudomonadati</taxon>
        <taxon>Bacteroidota</taxon>
        <taxon>Bacteroidia</taxon>
        <taxon>Bacteroidales</taxon>
        <taxon>Dysgonomonadaceae</taxon>
        <taxon>Dysgonomonas</taxon>
    </lineage>
</organism>
<keyword evidence="2" id="KW-1185">Reference proteome</keyword>
<accession>A0A1M4WNT5</accession>
<gene>
    <name evidence="1" type="ORF">SAMN05444362_102269</name>
</gene>
<evidence type="ECO:0000313" key="2">
    <source>
        <dbReference type="Proteomes" id="UP000184480"/>
    </source>
</evidence>
<dbReference type="AlphaFoldDB" id="A0A1M4WNT5"/>
<protein>
    <submittedName>
        <fullName evidence="1">Uncharacterized protein</fullName>
    </submittedName>
</protein>
<proteinExistence type="predicted"/>
<evidence type="ECO:0000313" key="1">
    <source>
        <dbReference type="EMBL" id="SHE82632.1"/>
    </source>
</evidence>
<name>A0A1M4WNT5_9BACT</name>
<dbReference type="Proteomes" id="UP000184480">
    <property type="component" value="Unassembled WGS sequence"/>
</dbReference>
<dbReference type="EMBL" id="FQUC01000002">
    <property type="protein sequence ID" value="SHE82632.1"/>
    <property type="molecule type" value="Genomic_DNA"/>
</dbReference>
<sequence length="139" mass="16222">MKNRQRYIKETNYTHKVTPVSRLSPFQTTNNQPFESNKVTFSTNVTDIFIFGSCLHRCFSKDKKEQKYIAKKAAKVLSLTANLDLKTVLLFNYKYNIHIRIVIRFTQNGIVHYTTITYTVYPDQCRIMISNIIIQVGSC</sequence>
<reference evidence="2" key="1">
    <citation type="submission" date="2016-11" db="EMBL/GenBank/DDBJ databases">
        <authorList>
            <person name="Varghese N."/>
            <person name="Submissions S."/>
        </authorList>
    </citation>
    <scope>NUCLEOTIDE SEQUENCE [LARGE SCALE GENOMIC DNA]</scope>
    <source>
        <strain evidence="2">DSM 27370</strain>
    </source>
</reference>